<evidence type="ECO:0000256" key="2">
    <source>
        <dbReference type="ARBA" id="ARBA00022729"/>
    </source>
</evidence>
<dbReference type="STRING" id="105785.A0A2J7PQ81"/>
<dbReference type="SMART" id="SM00181">
    <property type="entry name" value="EGF"/>
    <property type="match status" value="2"/>
</dbReference>
<dbReference type="Gene3D" id="2.10.25.10">
    <property type="entry name" value="Laminin"/>
    <property type="match status" value="2"/>
</dbReference>
<dbReference type="InterPro" id="IPR050751">
    <property type="entry name" value="ECM_structural_protein"/>
</dbReference>
<dbReference type="SUPFAM" id="SSF57535">
    <property type="entry name" value="Complement control module/SCR domain"/>
    <property type="match status" value="1"/>
</dbReference>
<dbReference type="FunFam" id="2.10.25.10:FF:000037">
    <property type="entry name" value="Signal peptide, CUB domain and EGF-like domain-containing 2"/>
    <property type="match status" value="1"/>
</dbReference>
<dbReference type="FunFam" id="2.10.25.10:FF:000240">
    <property type="entry name" value="Vitamin K-dependent protein S"/>
    <property type="match status" value="1"/>
</dbReference>
<comment type="caution">
    <text evidence="5">Lacks conserved residue(s) required for the propagation of feature annotation.</text>
</comment>
<keyword evidence="2" id="KW-0732">Signal</keyword>
<dbReference type="OrthoDB" id="283575at2759"/>
<dbReference type="InterPro" id="IPR035976">
    <property type="entry name" value="Sushi/SCR/CCP_sf"/>
</dbReference>
<dbReference type="Proteomes" id="UP000235965">
    <property type="component" value="Unassembled WGS sequence"/>
</dbReference>
<dbReference type="InterPro" id="IPR000742">
    <property type="entry name" value="EGF"/>
</dbReference>
<dbReference type="PANTHER" id="PTHR24034:SF209">
    <property type="entry name" value="EGF-LIKE DOMAIN-CONTAINING PROTEIN"/>
    <property type="match status" value="1"/>
</dbReference>
<dbReference type="Gene3D" id="2.10.70.10">
    <property type="entry name" value="Complement Module, domain 1"/>
    <property type="match status" value="1"/>
</dbReference>
<reference evidence="9 10" key="1">
    <citation type="submission" date="2017-12" db="EMBL/GenBank/DDBJ databases">
        <title>Hemimetabolous genomes reveal molecular basis of termite eusociality.</title>
        <authorList>
            <person name="Harrison M.C."/>
            <person name="Jongepier E."/>
            <person name="Robertson H.M."/>
            <person name="Arning N."/>
            <person name="Bitard-Feildel T."/>
            <person name="Chao H."/>
            <person name="Childers C.P."/>
            <person name="Dinh H."/>
            <person name="Doddapaneni H."/>
            <person name="Dugan S."/>
            <person name="Gowin J."/>
            <person name="Greiner C."/>
            <person name="Han Y."/>
            <person name="Hu H."/>
            <person name="Hughes D.S.T."/>
            <person name="Huylmans A.-K."/>
            <person name="Kemena C."/>
            <person name="Kremer L.P.M."/>
            <person name="Lee S.L."/>
            <person name="Lopez-Ezquerra A."/>
            <person name="Mallet L."/>
            <person name="Monroy-Kuhn J.M."/>
            <person name="Moser A."/>
            <person name="Murali S.C."/>
            <person name="Muzny D.M."/>
            <person name="Otani S."/>
            <person name="Piulachs M.-D."/>
            <person name="Poelchau M."/>
            <person name="Qu J."/>
            <person name="Schaub F."/>
            <person name="Wada-Katsumata A."/>
            <person name="Worley K.C."/>
            <person name="Xie Q."/>
            <person name="Ylla G."/>
            <person name="Poulsen M."/>
            <person name="Gibbs R.A."/>
            <person name="Schal C."/>
            <person name="Richards S."/>
            <person name="Belles X."/>
            <person name="Korb J."/>
            <person name="Bornberg-Bauer E."/>
        </authorList>
    </citation>
    <scope>NUCLEOTIDE SEQUENCE [LARGE SCALE GENOMIC DNA]</scope>
    <source>
        <tissue evidence="9">Whole body</tissue>
    </source>
</reference>
<evidence type="ECO:0000256" key="6">
    <source>
        <dbReference type="PROSITE-ProRule" id="PRU00302"/>
    </source>
</evidence>
<protein>
    <recommendedName>
        <fullName evidence="11">EGF-like domain-containing protein</fullName>
    </recommendedName>
</protein>
<evidence type="ECO:0000259" key="8">
    <source>
        <dbReference type="PROSITE" id="PS50923"/>
    </source>
</evidence>
<dbReference type="AlphaFoldDB" id="A0A2J7PQ81"/>
<dbReference type="InterPro" id="IPR018097">
    <property type="entry name" value="EGF_Ca-bd_CS"/>
</dbReference>
<evidence type="ECO:0008006" key="11">
    <source>
        <dbReference type="Google" id="ProtNLM"/>
    </source>
</evidence>
<dbReference type="PROSITE" id="PS50923">
    <property type="entry name" value="SUSHI"/>
    <property type="match status" value="1"/>
</dbReference>
<dbReference type="CDD" id="cd00054">
    <property type="entry name" value="EGF_CA"/>
    <property type="match status" value="1"/>
</dbReference>
<name>A0A2J7PQ81_9NEOP</name>
<evidence type="ECO:0000313" key="10">
    <source>
        <dbReference type="Proteomes" id="UP000235965"/>
    </source>
</evidence>
<keyword evidence="10" id="KW-1185">Reference proteome</keyword>
<dbReference type="InterPro" id="IPR009030">
    <property type="entry name" value="Growth_fac_rcpt_cys_sf"/>
</dbReference>
<feature type="domain" description="EGF-like" evidence="7">
    <location>
        <begin position="2"/>
        <end position="42"/>
    </location>
</feature>
<dbReference type="PROSITE" id="PS01187">
    <property type="entry name" value="EGF_CA"/>
    <property type="match status" value="1"/>
</dbReference>
<gene>
    <name evidence="9" type="ORF">B7P43_G09032</name>
</gene>
<dbReference type="PANTHER" id="PTHR24034">
    <property type="entry name" value="EGF-LIKE DOMAIN-CONTAINING PROTEIN"/>
    <property type="match status" value="1"/>
</dbReference>
<dbReference type="SMART" id="SM00179">
    <property type="entry name" value="EGF_CA"/>
    <property type="match status" value="2"/>
</dbReference>
<keyword evidence="6" id="KW-0768">Sushi</keyword>
<dbReference type="PROSITE" id="PS50026">
    <property type="entry name" value="EGF_3"/>
    <property type="match status" value="1"/>
</dbReference>
<dbReference type="EMBL" id="NEVH01022640">
    <property type="protein sequence ID" value="PNF18498.1"/>
    <property type="molecule type" value="Genomic_DNA"/>
</dbReference>
<evidence type="ECO:0000256" key="1">
    <source>
        <dbReference type="ARBA" id="ARBA00022536"/>
    </source>
</evidence>
<proteinExistence type="predicted"/>
<keyword evidence="3" id="KW-0677">Repeat</keyword>
<comment type="caution">
    <text evidence="9">The sequence shown here is derived from an EMBL/GenBank/DDBJ whole genome shotgun (WGS) entry which is preliminary data.</text>
</comment>
<evidence type="ECO:0000256" key="3">
    <source>
        <dbReference type="ARBA" id="ARBA00022737"/>
    </source>
</evidence>
<dbReference type="InParanoid" id="A0A2J7PQ81"/>
<keyword evidence="1 5" id="KW-0245">EGF-like domain</keyword>
<evidence type="ECO:0000256" key="5">
    <source>
        <dbReference type="PROSITE-ProRule" id="PRU00076"/>
    </source>
</evidence>
<dbReference type="InterPro" id="IPR001881">
    <property type="entry name" value="EGF-like_Ca-bd_dom"/>
</dbReference>
<feature type="domain" description="Sushi" evidence="8">
    <location>
        <begin position="131"/>
        <end position="195"/>
    </location>
</feature>
<dbReference type="InterPro" id="IPR000436">
    <property type="entry name" value="Sushi_SCR_CCP_dom"/>
</dbReference>
<dbReference type="GO" id="GO:0005509">
    <property type="term" value="F:calcium ion binding"/>
    <property type="evidence" value="ECO:0007669"/>
    <property type="project" value="InterPro"/>
</dbReference>
<dbReference type="Pfam" id="PF14670">
    <property type="entry name" value="FXa_inhibition"/>
    <property type="match status" value="2"/>
</dbReference>
<keyword evidence="4" id="KW-1015">Disulfide bond</keyword>
<sequence>MDTDECAINNGGCSHTCQNTLGGANCLCPPGFMLGNDWKTCKAMEVRRRKSQNFSIICEPGYVQTKEEHCKDVDECAVQNGGCMQGCVNIKGSYQCLCGRGFFLAADHKTCIEGRMDIVCPPLSTPSYGYLHCTRRAFMVAPERWRSRWRRRIVNHAGAVCELRCPHGYRVHGEYRKVCETSGSWAGPQNGFCMPFPKPKIECPGNISVEIEPGQVTAFVAFPQPATDVDWFRNVVSKPSWGKLLEADLRPGYWPVTFTAHHPVSRHTASCTLFITVSISSTPTEAQQNNT</sequence>
<dbReference type="Pfam" id="PF00084">
    <property type="entry name" value="Sushi"/>
    <property type="match status" value="1"/>
</dbReference>
<evidence type="ECO:0000259" key="7">
    <source>
        <dbReference type="PROSITE" id="PS50026"/>
    </source>
</evidence>
<accession>A0A2J7PQ81</accession>
<organism evidence="9 10">
    <name type="scientific">Cryptotermes secundus</name>
    <dbReference type="NCBI Taxonomy" id="105785"/>
    <lineage>
        <taxon>Eukaryota</taxon>
        <taxon>Metazoa</taxon>
        <taxon>Ecdysozoa</taxon>
        <taxon>Arthropoda</taxon>
        <taxon>Hexapoda</taxon>
        <taxon>Insecta</taxon>
        <taxon>Pterygota</taxon>
        <taxon>Neoptera</taxon>
        <taxon>Polyneoptera</taxon>
        <taxon>Dictyoptera</taxon>
        <taxon>Blattodea</taxon>
        <taxon>Blattoidea</taxon>
        <taxon>Termitoidae</taxon>
        <taxon>Kalotermitidae</taxon>
        <taxon>Cryptotermitinae</taxon>
        <taxon>Cryptotermes</taxon>
    </lineage>
</organism>
<dbReference type="SUPFAM" id="SSF57184">
    <property type="entry name" value="Growth factor receptor domain"/>
    <property type="match status" value="1"/>
</dbReference>
<evidence type="ECO:0000313" key="9">
    <source>
        <dbReference type="EMBL" id="PNF18498.1"/>
    </source>
</evidence>
<evidence type="ECO:0000256" key="4">
    <source>
        <dbReference type="ARBA" id="ARBA00023157"/>
    </source>
</evidence>
<dbReference type="PROSITE" id="PS01186">
    <property type="entry name" value="EGF_2"/>
    <property type="match status" value="2"/>
</dbReference>
<dbReference type="CDD" id="cd00033">
    <property type="entry name" value="CCP"/>
    <property type="match status" value="1"/>
</dbReference>